<protein>
    <submittedName>
        <fullName evidence="2">Uncharacterized protein</fullName>
    </submittedName>
</protein>
<gene>
    <name evidence="2" type="ORF">SAY86_026947</name>
</gene>
<feature type="compositionally biased region" description="Gly residues" evidence="1">
    <location>
        <begin position="100"/>
        <end position="136"/>
    </location>
</feature>
<evidence type="ECO:0000256" key="1">
    <source>
        <dbReference type="SAM" id="MobiDB-lite"/>
    </source>
</evidence>
<feature type="compositionally biased region" description="Gly residues" evidence="1">
    <location>
        <begin position="64"/>
        <end position="83"/>
    </location>
</feature>
<dbReference type="Proteomes" id="UP001346149">
    <property type="component" value="Unassembled WGS sequence"/>
</dbReference>
<dbReference type="AlphaFoldDB" id="A0AAN7QIB2"/>
<dbReference type="EMBL" id="JAXQNO010000021">
    <property type="protein sequence ID" value="KAK4768797.1"/>
    <property type="molecule type" value="Genomic_DNA"/>
</dbReference>
<accession>A0AAN7QIB2</accession>
<name>A0AAN7QIB2_TRANT</name>
<evidence type="ECO:0000313" key="2">
    <source>
        <dbReference type="EMBL" id="KAK4768797.1"/>
    </source>
</evidence>
<feature type="region of interest" description="Disordered" evidence="1">
    <location>
        <begin position="64"/>
        <end position="143"/>
    </location>
</feature>
<keyword evidence="3" id="KW-1185">Reference proteome</keyword>
<evidence type="ECO:0000313" key="3">
    <source>
        <dbReference type="Proteomes" id="UP001346149"/>
    </source>
</evidence>
<proteinExistence type="predicted"/>
<sequence>MRTQTIVVAPVPHWKQDQYEPAGRSSQARNVAAAAAANSTAIAELLPRARAPLGGRVVVVGGEGDGVTGGGDGGEAGKGGLAEGVGETRDDGEGLDDGPGLIGGATVGTGDGAPEGGVAAGEGTEIVGGGTVGAGDGDWASEK</sequence>
<organism evidence="2 3">
    <name type="scientific">Trapa natans</name>
    <name type="common">Water chestnut</name>
    <dbReference type="NCBI Taxonomy" id="22666"/>
    <lineage>
        <taxon>Eukaryota</taxon>
        <taxon>Viridiplantae</taxon>
        <taxon>Streptophyta</taxon>
        <taxon>Embryophyta</taxon>
        <taxon>Tracheophyta</taxon>
        <taxon>Spermatophyta</taxon>
        <taxon>Magnoliopsida</taxon>
        <taxon>eudicotyledons</taxon>
        <taxon>Gunneridae</taxon>
        <taxon>Pentapetalae</taxon>
        <taxon>rosids</taxon>
        <taxon>malvids</taxon>
        <taxon>Myrtales</taxon>
        <taxon>Lythraceae</taxon>
        <taxon>Trapa</taxon>
    </lineage>
</organism>
<comment type="caution">
    <text evidence="2">The sequence shown here is derived from an EMBL/GenBank/DDBJ whole genome shotgun (WGS) entry which is preliminary data.</text>
</comment>
<reference evidence="2 3" key="1">
    <citation type="journal article" date="2023" name="Hortic Res">
        <title>Pangenome of water caltrop reveals structural variations and asymmetric subgenome divergence after allopolyploidization.</title>
        <authorList>
            <person name="Zhang X."/>
            <person name="Chen Y."/>
            <person name="Wang L."/>
            <person name="Yuan Y."/>
            <person name="Fang M."/>
            <person name="Shi L."/>
            <person name="Lu R."/>
            <person name="Comes H.P."/>
            <person name="Ma Y."/>
            <person name="Chen Y."/>
            <person name="Huang G."/>
            <person name="Zhou Y."/>
            <person name="Zheng Z."/>
            <person name="Qiu Y."/>
        </authorList>
    </citation>
    <scope>NUCLEOTIDE SEQUENCE [LARGE SCALE GENOMIC DNA]</scope>
    <source>
        <strain evidence="2">F231</strain>
    </source>
</reference>